<protein>
    <submittedName>
        <fullName evidence="1">Bifunctional DNA primase/helicase</fullName>
    </submittedName>
</protein>
<dbReference type="Proteomes" id="UP000281474">
    <property type="component" value="Unassembled WGS sequence"/>
</dbReference>
<dbReference type="CDD" id="cd01029">
    <property type="entry name" value="TOPRIM_primases"/>
    <property type="match status" value="1"/>
</dbReference>
<dbReference type="GO" id="GO:0004386">
    <property type="term" value="F:helicase activity"/>
    <property type="evidence" value="ECO:0007669"/>
    <property type="project" value="UniProtKB-KW"/>
</dbReference>
<comment type="caution">
    <text evidence="1">The sequence shown here is derived from an EMBL/GenBank/DDBJ whole genome shotgun (WGS) entry which is preliminary data.</text>
</comment>
<dbReference type="EMBL" id="QZEI01000016">
    <property type="protein sequence ID" value="RLV60409.1"/>
    <property type="molecule type" value="Genomic_DNA"/>
</dbReference>
<dbReference type="Gene3D" id="3.40.1360.10">
    <property type="match status" value="1"/>
</dbReference>
<dbReference type="OrthoDB" id="5618772at2"/>
<dbReference type="InterPro" id="IPR034154">
    <property type="entry name" value="TOPRIM_DnaG/twinkle"/>
</dbReference>
<name>A0A3L8Q050_9GAMM</name>
<keyword evidence="1" id="KW-0347">Helicase</keyword>
<accession>A0A3L8Q050</accession>
<evidence type="ECO:0000313" key="1">
    <source>
        <dbReference type="EMBL" id="RLV60409.1"/>
    </source>
</evidence>
<proteinExistence type="predicted"/>
<gene>
    <name evidence="1" type="ORF">D5018_07055</name>
</gene>
<keyword evidence="1" id="KW-0547">Nucleotide-binding</keyword>
<dbReference type="RefSeq" id="WP_121838307.1">
    <property type="nucleotide sequence ID" value="NZ_ML014765.1"/>
</dbReference>
<organism evidence="1 2">
    <name type="scientific">Parashewanella curva</name>
    <dbReference type="NCBI Taxonomy" id="2338552"/>
    <lineage>
        <taxon>Bacteria</taxon>
        <taxon>Pseudomonadati</taxon>
        <taxon>Pseudomonadota</taxon>
        <taxon>Gammaproteobacteria</taxon>
        <taxon>Alteromonadales</taxon>
        <taxon>Shewanellaceae</taxon>
        <taxon>Parashewanella</taxon>
    </lineage>
</organism>
<keyword evidence="1" id="KW-0378">Hydrolase</keyword>
<dbReference type="AlphaFoldDB" id="A0A3L8Q050"/>
<sequence length="892" mass="103096">MYPELYQEVLRRLPRDFDFKKQSTDFLQQGICPNCGKRELYTSKNEPWLLRCGRLNKCGHELHIKQLYPDLFNSWSERFPVYDESHGSTDTADAYLKYGRGFTLSLIKDWYQQGSYTDKTTGFSSSTVKFTLTNGTTWERLIDKPERFGSKKAIFKGKYQGEWWQAPNFCVDTLPQELWLTEGIFDAIALIHSGLTAVSTMSCNNFPEKALQHLEVLLAGKPKPTLVFAFDTGNAGESFTQKFVDRARELGWQATAAQPYTAKIKLDWNELLLREKLTAEHLEHYRHLGKLLIARSAMDKALLIYQKNGNTEFSFDFEQALYWYTIDLKNFRKVEEQLLDGNSSKDTREEVRVQTIRESSKVKLLCRCFPQALYSCQLCDSKEISYTFKIDFPHQNNRIITNFTGCQLSSCYEFKRRLLSVAPGAIFRGNTHQLDQVVEKQLYNIKHVQSIDFIGYSKEHQCYIFDDIAVKQGRLYSLNDEDYFDIPPLSIKSIYSLKLKINSNLEQFGTTWINLLWQAFNTKGIIALAFWFGSLFAEQIRESQKTFPFLEVTGEPGSGKTTLVEFLWKCCGRLNYEGFDPNRASPSARERLMAQVGNLPVVLSEADREQSKDPKLARFDWEELKMLYHGRSTCYKGVKSNNNETREPKFRGAIVIEQNTEVQASRPILQRIIKLSFETRTQTPESLSAAEWLESIDVEQVSGFILKAIVNEQQVLAQLKDRVPFYLKQIKKEYKIYSNRIVKNHAQLCALTEIMSSLFGISDEFVDQTIQVLKSMAKERQQVTSKEIPQLQLFWDIFEFLESEQINSVNHARDPELIAINLNQFSEIASSRKQQMPILSELKRLLKLSKLHPFIGQKAVNSAVNDRLNKSFPNMNKPACVKCWVFHKGEKS</sequence>
<dbReference type="Pfam" id="PF13155">
    <property type="entry name" value="Toprim_2"/>
    <property type="match status" value="1"/>
</dbReference>
<keyword evidence="1" id="KW-0067">ATP-binding</keyword>
<evidence type="ECO:0000313" key="2">
    <source>
        <dbReference type="Proteomes" id="UP000281474"/>
    </source>
</evidence>
<keyword evidence="2" id="KW-1185">Reference proteome</keyword>
<reference evidence="1 2" key="1">
    <citation type="submission" date="2018-09" db="EMBL/GenBank/DDBJ databases">
        <title>Phylogeny of the Shewanellaceae, and recommendation for two new genera, Pseudoshewanella and Parashewanella.</title>
        <authorList>
            <person name="Wang G."/>
        </authorList>
    </citation>
    <scope>NUCLEOTIDE SEQUENCE [LARGE SCALE GENOMIC DNA]</scope>
    <source>
        <strain evidence="1 2">C51</strain>
    </source>
</reference>